<evidence type="ECO:0000256" key="1">
    <source>
        <dbReference type="ARBA" id="ARBA00022723"/>
    </source>
</evidence>
<reference evidence="8 9" key="1">
    <citation type="submission" date="2024-08" db="EMBL/GenBank/DDBJ databases">
        <authorList>
            <person name="Cucini C."/>
            <person name="Frati F."/>
        </authorList>
    </citation>
    <scope>NUCLEOTIDE SEQUENCE [LARGE SCALE GENOMIC DNA]</scope>
</reference>
<keyword evidence="4" id="KW-0862">Zinc</keyword>
<feature type="domain" description="C2H2-type" evidence="7">
    <location>
        <begin position="83"/>
        <end position="110"/>
    </location>
</feature>
<dbReference type="PROSITE" id="PS50157">
    <property type="entry name" value="ZINC_FINGER_C2H2_2"/>
    <property type="match status" value="3"/>
</dbReference>
<dbReference type="PANTHER" id="PTHR24377">
    <property type="entry name" value="IP01015P-RELATED"/>
    <property type="match status" value="1"/>
</dbReference>
<gene>
    <name evidence="8" type="ORF">ODALV1_LOCUS10286</name>
</gene>
<comment type="caution">
    <text evidence="8">The sequence shown here is derived from an EMBL/GenBank/DDBJ whole genome shotgun (WGS) entry which is preliminary data.</text>
</comment>
<keyword evidence="1" id="KW-0479">Metal-binding</keyword>
<dbReference type="PROSITE" id="PS00028">
    <property type="entry name" value="ZINC_FINGER_C2H2_1"/>
    <property type="match status" value="3"/>
</dbReference>
<feature type="domain" description="C2H2-type" evidence="7">
    <location>
        <begin position="195"/>
        <end position="222"/>
    </location>
</feature>
<evidence type="ECO:0000256" key="2">
    <source>
        <dbReference type="ARBA" id="ARBA00022737"/>
    </source>
</evidence>
<dbReference type="InterPro" id="IPR036236">
    <property type="entry name" value="Znf_C2H2_sf"/>
</dbReference>
<dbReference type="SMART" id="SM00355">
    <property type="entry name" value="ZnF_C2H2"/>
    <property type="match status" value="4"/>
</dbReference>
<evidence type="ECO:0000313" key="8">
    <source>
        <dbReference type="EMBL" id="CAL8099602.1"/>
    </source>
</evidence>
<keyword evidence="5" id="KW-0539">Nucleus</keyword>
<accession>A0ABP1QKA0</accession>
<evidence type="ECO:0000256" key="6">
    <source>
        <dbReference type="PROSITE-ProRule" id="PRU00042"/>
    </source>
</evidence>
<dbReference type="SUPFAM" id="SSF57667">
    <property type="entry name" value="beta-beta-alpha zinc fingers"/>
    <property type="match status" value="3"/>
</dbReference>
<dbReference type="Proteomes" id="UP001642540">
    <property type="component" value="Unassembled WGS sequence"/>
</dbReference>
<evidence type="ECO:0000256" key="4">
    <source>
        <dbReference type="ARBA" id="ARBA00022833"/>
    </source>
</evidence>
<evidence type="ECO:0000259" key="7">
    <source>
        <dbReference type="PROSITE" id="PS50157"/>
    </source>
</evidence>
<keyword evidence="3 6" id="KW-0863">Zinc-finger</keyword>
<feature type="domain" description="C2H2-type" evidence="7">
    <location>
        <begin position="139"/>
        <end position="166"/>
    </location>
</feature>
<organism evidence="8 9">
    <name type="scientific">Orchesella dallaii</name>
    <dbReference type="NCBI Taxonomy" id="48710"/>
    <lineage>
        <taxon>Eukaryota</taxon>
        <taxon>Metazoa</taxon>
        <taxon>Ecdysozoa</taxon>
        <taxon>Arthropoda</taxon>
        <taxon>Hexapoda</taxon>
        <taxon>Collembola</taxon>
        <taxon>Entomobryomorpha</taxon>
        <taxon>Entomobryoidea</taxon>
        <taxon>Orchesellidae</taxon>
        <taxon>Orchesellinae</taxon>
        <taxon>Orchesella</taxon>
    </lineage>
</organism>
<proteinExistence type="predicted"/>
<keyword evidence="9" id="KW-1185">Reference proteome</keyword>
<dbReference type="InterPro" id="IPR050826">
    <property type="entry name" value="Krueppel_C2H2_ZnFinger"/>
</dbReference>
<evidence type="ECO:0000313" key="9">
    <source>
        <dbReference type="Proteomes" id="UP001642540"/>
    </source>
</evidence>
<name>A0ABP1QKA0_9HEXA</name>
<evidence type="ECO:0000256" key="3">
    <source>
        <dbReference type="ARBA" id="ARBA00022771"/>
    </source>
</evidence>
<dbReference type="EMBL" id="CAXLJM020000032">
    <property type="protein sequence ID" value="CAL8099602.1"/>
    <property type="molecule type" value="Genomic_DNA"/>
</dbReference>
<dbReference type="Gene3D" id="3.30.160.60">
    <property type="entry name" value="Classic Zinc Finger"/>
    <property type="match status" value="3"/>
</dbReference>
<keyword evidence="2" id="KW-0677">Repeat</keyword>
<dbReference type="InterPro" id="IPR013087">
    <property type="entry name" value="Znf_C2H2_type"/>
</dbReference>
<sequence length="267" mass="30294">MEAQLIEEQELLEYANGAQIIITTTDDVITSAECDLSALHPGAEVLQVIHGGADVFTDAPTVEVIATEEQSKPPDPERKSKSNECQECGIKFLSAKTLRLHKSVHVDEAYYACEFCSASKIHWTEMWLHQCTNTESVPIVCPQCHKTVSTKKQLQIHEEVHELQRRFTSKRMNGYFERKLQEAEDPEIDWGAKPFICGVCGKPFSKMYEVEYHEKLHTGEREPPHKCNKCGLAYINKHDLNKHVALGCIGALSRKTNEPFKRKVPDM</sequence>
<evidence type="ECO:0000256" key="5">
    <source>
        <dbReference type="ARBA" id="ARBA00023242"/>
    </source>
</evidence>
<dbReference type="Pfam" id="PF00096">
    <property type="entry name" value="zf-C2H2"/>
    <property type="match status" value="2"/>
</dbReference>
<protein>
    <recommendedName>
        <fullName evidence="7">C2H2-type domain-containing protein</fullName>
    </recommendedName>
</protein>